<dbReference type="AlphaFoldDB" id="A0AAD6XTB7"/>
<organism evidence="3 4">
    <name type="scientific">Mycena belliarum</name>
    <dbReference type="NCBI Taxonomy" id="1033014"/>
    <lineage>
        <taxon>Eukaryota</taxon>
        <taxon>Fungi</taxon>
        <taxon>Dikarya</taxon>
        <taxon>Basidiomycota</taxon>
        <taxon>Agaricomycotina</taxon>
        <taxon>Agaricomycetes</taxon>
        <taxon>Agaricomycetidae</taxon>
        <taxon>Agaricales</taxon>
        <taxon>Marasmiineae</taxon>
        <taxon>Mycenaceae</taxon>
        <taxon>Mycena</taxon>
    </lineage>
</organism>
<evidence type="ECO:0000313" key="3">
    <source>
        <dbReference type="EMBL" id="KAJ7094009.1"/>
    </source>
</evidence>
<comment type="caution">
    <text evidence="3">The sequence shown here is derived from an EMBL/GenBank/DDBJ whole genome shotgun (WGS) entry which is preliminary data.</text>
</comment>
<proteinExistence type="predicted"/>
<evidence type="ECO:0000256" key="1">
    <source>
        <dbReference type="SAM" id="Coils"/>
    </source>
</evidence>
<name>A0AAD6XTB7_9AGAR</name>
<dbReference type="Proteomes" id="UP001222325">
    <property type="component" value="Unassembled WGS sequence"/>
</dbReference>
<feature type="region of interest" description="Disordered" evidence="2">
    <location>
        <begin position="1"/>
        <end position="47"/>
    </location>
</feature>
<feature type="coiled-coil region" evidence="1">
    <location>
        <begin position="76"/>
        <end position="113"/>
    </location>
</feature>
<sequence length="236" mass="26576">MPANTRSTKNLARQNSDVILLSDPPSPDKFGLKRAPPKPKQNTARKENQCTVNLGDIIEISSDEDEEPVARSTVATFKLQERIRVLEKENARIKKENEEIKKQQTVVADVEDQVTCEVCAAKMWSPFILPDCGHTFCQRDLEDWFATSLKQHRKVYPNYDVNTAPVNIYGVVQRLPLPAYSCPKCRQKVRSKPIQNFALKGLVRIVADKVGESSPKKLPGSSANVWSRFFPADPAQ</sequence>
<dbReference type="Gene3D" id="3.30.40.10">
    <property type="entry name" value="Zinc/RING finger domain, C3HC4 (zinc finger)"/>
    <property type="match status" value="1"/>
</dbReference>
<dbReference type="SUPFAM" id="SSF57850">
    <property type="entry name" value="RING/U-box"/>
    <property type="match status" value="1"/>
</dbReference>
<gene>
    <name evidence="3" type="ORF">B0H15DRAFT_149725</name>
</gene>
<reference evidence="3" key="1">
    <citation type="submission" date="2023-03" db="EMBL/GenBank/DDBJ databases">
        <title>Massive genome expansion in bonnet fungi (Mycena s.s.) driven by repeated elements and novel gene families across ecological guilds.</title>
        <authorList>
            <consortium name="Lawrence Berkeley National Laboratory"/>
            <person name="Harder C.B."/>
            <person name="Miyauchi S."/>
            <person name="Viragh M."/>
            <person name="Kuo A."/>
            <person name="Thoen E."/>
            <person name="Andreopoulos B."/>
            <person name="Lu D."/>
            <person name="Skrede I."/>
            <person name="Drula E."/>
            <person name="Henrissat B."/>
            <person name="Morin E."/>
            <person name="Kohler A."/>
            <person name="Barry K."/>
            <person name="LaButti K."/>
            <person name="Morin E."/>
            <person name="Salamov A."/>
            <person name="Lipzen A."/>
            <person name="Mereny Z."/>
            <person name="Hegedus B."/>
            <person name="Baldrian P."/>
            <person name="Stursova M."/>
            <person name="Weitz H."/>
            <person name="Taylor A."/>
            <person name="Grigoriev I.V."/>
            <person name="Nagy L.G."/>
            <person name="Martin F."/>
            <person name="Kauserud H."/>
        </authorList>
    </citation>
    <scope>NUCLEOTIDE SEQUENCE</scope>
    <source>
        <strain evidence="3">CBHHK173m</strain>
    </source>
</reference>
<feature type="compositionally biased region" description="Polar residues" evidence="2">
    <location>
        <begin position="1"/>
        <end position="17"/>
    </location>
</feature>
<keyword evidence="1" id="KW-0175">Coiled coil</keyword>
<dbReference type="InterPro" id="IPR013083">
    <property type="entry name" value="Znf_RING/FYVE/PHD"/>
</dbReference>
<accession>A0AAD6XTB7</accession>
<protein>
    <recommendedName>
        <fullName evidence="5">RING-type domain-containing protein</fullName>
    </recommendedName>
</protein>
<evidence type="ECO:0000313" key="4">
    <source>
        <dbReference type="Proteomes" id="UP001222325"/>
    </source>
</evidence>
<evidence type="ECO:0000256" key="2">
    <source>
        <dbReference type="SAM" id="MobiDB-lite"/>
    </source>
</evidence>
<keyword evidence="4" id="KW-1185">Reference proteome</keyword>
<evidence type="ECO:0008006" key="5">
    <source>
        <dbReference type="Google" id="ProtNLM"/>
    </source>
</evidence>
<dbReference type="EMBL" id="JARJCN010000015">
    <property type="protein sequence ID" value="KAJ7094009.1"/>
    <property type="molecule type" value="Genomic_DNA"/>
</dbReference>